<evidence type="ECO:0000313" key="1">
    <source>
        <dbReference type="EMBL" id="MBB5752833.1"/>
    </source>
</evidence>
<gene>
    <name evidence="1" type="ORF">GGQ63_001887</name>
</gene>
<evidence type="ECO:0000313" key="2">
    <source>
        <dbReference type="Proteomes" id="UP000523821"/>
    </source>
</evidence>
<protein>
    <recommendedName>
        <fullName evidence="3">3-deoxy-D-manno-oct-2-ulosonic acid (Kdo) hydroxylase</fullName>
    </recommendedName>
</protein>
<accession>A0A7W9FLG2</accession>
<reference evidence="1 2" key="1">
    <citation type="submission" date="2020-08" db="EMBL/GenBank/DDBJ databases">
        <title>Genomic Encyclopedia of Type Strains, Phase IV (KMG-IV): sequencing the most valuable type-strain genomes for metagenomic binning, comparative biology and taxonomic classification.</title>
        <authorList>
            <person name="Goeker M."/>
        </authorList>
    </citation>
    <scope>NUCLEOTIDE SEQUENCE [LARGE SCALE GENOMIC DNA]</scope>
    <source>
        <strain evidence="1 2">DSM 16268</strain>
    </source>
</reference>
<keyword evidence="2" id="KW-1185">Reference proteome</keyword>
<sequence>MVEPLVEIDASRPFEGAPDALTAQLEAGKVIVFHGRPFALGEFEKRFVERPFSDGKSKNVSIRGDAAELRGAAGTPEELAALQAMLVRYKGFATELIARYFPAYAGVASLAGTSYRPFDVDVRKLSWRRDDTRLHVDAFPSNPIGGKRILRVFTNINATGQPRIWRVGEPFEAMASRFLPKVPAYSGLKASLLSALGITKARRSEYDHIMLHLHDLLKSDERYQQDAPQATVAFEPGTVWVTFSDLVLHAAMGGRYMLEQTAYLPHQKQADVAKSPQAILGRLVGHAVV</sequence>
<evidence type="ECO:0008006" key="3">
    <source>
        <dbReference type="Google" id="ProtNLM"/>
    </source>
</evidence>
<dbReference type="Proteomes" id="UP000523821">
    <property type="component" value="Unassembled WGS sequence"/>
</dbReference>
<dbReference type="RefSeq" id="WP_183854994.1">
    <property type="nucleotide sequence ID" value="NZ_JACHOO010000003.1"/>
</dbReference>
<dbReference type="EMBL" id="JACHOO010000003">
    <property type="protein sequence ID" value="MBB5752833.1"/>
    <property type="molecule type" value="Genomic_DNA"/>
</dbReference>
<organism evidence="1 2">
    <name type="scientific">Prosthecomicrobium pneumaticum</name>
    <dbReference type="NCBI Taxonomy" id="81895"/>
    <lineage>
        <taxon>Bacteria</taxon>
        <taxon>Pseudomonadati</taxon>
        <taxon>Pseudomonadota</taxon>
        <taxon>Alphaproteobacteria</taxon>
        <taxon>Hyphomicrobiales</taxon>
        <taxon>Kaistiaceae</taxon>
        <taxon>Prosthecomicrobium</taxon>
    </lineage>
</organism>
<comment type="caution">
    <text evidence="1">The sequence shown here is derived from an EMBL/GenBank/DDBJ whole genome shotgun (WGS) entry which is preliminary data.</text>
</comment>
<dbReference type="InterPro" id="IPR021266">
    <property type="entry name" value="Kdo_hydroxlase"/>
</dbReference>
<dbReference type="Pfam" id="PF11004">
    <property type="entry name" value="Kdo_hydroxy"/>
    <property type="match status" value="1"/>
</dbReference>
<dbReference type="AlphaFoldDB" id="A0A7W9FLG2"/>
<name>A0A7W9FLG2_9HYPH</name>
<proteinExistence type="predicted"/>